<evidence type="ECO:0000313" key="5">
    <source>
        <dbReference type="Proteomes" id="UP000006443"/>
    </source>
</evidence>
<keyword evidence="1" id="KW-0677">Repeat</keyword>
<keyword evidence="3" id="KW-1133">Transmembrane helix</keyword>
<dbReference type="Gene3D" id="2.120.10.30">
    <property type="entry name" value="TolB, C-terminal domain"/>
    <property type="match status" value="2"/>
</dbReference>
<evidence type="ECO:0000313" key="4">
    <source>
        <dbReference type="EMBL" id="EEG78218.1"/>
    </source>
</evidence>
<proteinExistence type="predicted"/>
<feature type="repeat" description="NHL" evidence="2">
    <location>
        <begin position="107"/>
        <end position="150"/>
    </location>
</feature>
<dbReference type="GO" id="GO:0043161">
    <property type="term" value="P:proteasome-mediated ubiquitin-dependent protein catabolic process"/>
    <property type="evidence" value="ECO:0007669"/>
    <property type="project" value="TreeGrafter"/>
</dbReference>
<dbReference type="EMBL" id="ACJM01000004">
    <property type="protein sequence ID" value="EEG78218.1"/>
    <property type="molecule type" value="Genomic_DNA"/>
</dbReference>
<feature type="repeat" description="NHL" evidence="2">
    <location>
        <begin position="287"/>
        <end position="328"/>
    </location>
</feature>
<dbReference type="RefSeq" id="WP_008515590.1">
    <property type="nucleotide sequence ID" value="NZ_ACJM01000004.1"/>
</dbReference>
<dbReference type="STRING" id="555088.DealDRAFT_1095"/>
<dbReference type="GO" id="GO:0000209">
    <property type="term" value="P:protein polyubiquitination"/>
    <property type="evidence" value="ECO:0007669"/>
    <property type="project" value="TreeGrafter"/>
</dbReference>
<protein>
    <submittedName>
        <fullName evidence="4">NHL repeat containing protein</fullName>
    </submittedName>
</protein>
<dbReference type="InterPro" id="IPR001258">
    <property type="entry name" value="NHL_repeat"/>
</dbReference>
<dbReference type="AlphaFoldDB" id="C0GF36"/>
<feature type="transmembrane region" description="Helical" evidence="3">
    <location>
        <begin position="23"/>
        <end position="42"/>
    </location>
</feature>
<sequence>MKSVALNPRQIFLEFDREKLKRILRIMVILQILIFAFFYYHLRNPLRVAQQYMPGVVGVPQYLYSMYGPFGDSMDKPMDVTVVGRQIYVSDTGNSKIRVFDYNGNHVNSFGERGTEPGQLRFPYGIAENSQGQILVADMYNGNISVFTPDGTFLHYFGASVDLESPAGLAIIDGRVYVTDVAQHKVIVFDEEGEKIFEFGEEGDEPGQFLSPNAITVSGTYVAVSDTGNHRIQIFNRMGNFIDEITHADGRNFVNPRGVGYTSRGELLTVNNMTHQTYIFNPNGEFQHILGQQGQGPGENFLPNGLYIDDQGRIYITDTSNRRVNVYQ</sequence>
<dbReference type="OrthoDB" id="9757737at2"/>
<name>C0GF36_DETAL</name>
<dbReference type="InterPro" id="IPR011042">
    <property type="entry name" value="6-blade_b-propeller_TolB-like"/>
</dbReference>
<dbReference type="eggNOG" id="COG3391">
    <property type="taxonomic scope" value="Bacteria"/>
</dbReference>
<dbReference type="InterPro" id="IPR050952">
    <property type="entry name" value="TRIM-NHL_E3_ligases"/>
</dbReference>
<reference evidence="4 5" key="1">
    <citation type="submission" date="2009-02" db="EMBL/GenBank/DDBJ databases">
        <title>Sequencing of the draft genome and assembly of Dethiobacter alkaliphilus AHT 1.</title>
        <authorList>
            <consortium name="US DOE Joint Genome Institute (JGI-PGF)"/>
            <person name="Lucas S."/>
            <person name="Copeland A."/>
            <person name="Lapidus A."/>
            <person name="Glavina del Rio T."/>
            <person name="Dalin E."/>
            <person name="Tice H."/>
            <person name="Bruce D."/>
            <person name="Goodwin L."/>
            <person name="Pitluck S."/>
            <person name="Larimer F."/>
            <person name="Land M.L."/>
            <person name="Hauser L."/>
            <person name="Muyzer G."/>
        </authorList>
    </citation>
    <scope>NUCLEOTIDE SEQUENCE [LARGE SCALE GENOMIC DNA]</scope>
    <source>
        <strain evidence="4 5">AHT 1</strain>
    </source>
</reference>
<comment type="caution">
    <text evidence="4">The sequence shown here is derived from an EMBL/GenBank/DDBJ whole genome shotgun (WGS) entry which is preliminary data.</text>
</comment>
<dbReference type="Proteomes" id="UP000006443">
    <property type="component" value="Unassembled WGS sequence"/>
</dbReference>
<gene>
    <name evidence="4" type="ORF">DealDRAFT_1095</name>
</gene>
<feature type="repeat" description="NHL" evidence="2">
    <location>
        <begin position="196"/>
        <end position="238"/>
    </location>
</feature>
<dbReference type="Pfam" id="PF17170">
    <property type="entry name" value="DUF5128"/>
    <property type="match status" value="2"/>
</dbReference>
<keyword evidence="5" id="KW-1185">Reference proteome</keyword>
<accession>C0GF36</accession>
<dbReference type="CDD" id="cd14963">
    <property type="entry name" value="NHL_like_5"/>
    <property type="match status" value="1"/>
</dbReference>
<organism evidence="4 5">
    <name type="scientific">Dethiobacter alkaliphilus AHT 1</name>
    <dbReference type="NCBI Taxonomy" id="555088"/>
    <lineage>
        <taxon>Bacteria</taxon>
        <taxon>Bacillati</taxon>
        <taxon>Bacillota</taxon>
        <taxon>Dethiobacteria</taxon>
        <taxon>Dethiobacterales</taxon>
        <taxon>Dethiobacteraceae</taxon>
        <taxon>Dethiobacter</taxon>
    </lineage>
</organism>
<keyword evidence="3" id="KW-0812">Transmembrane</keyword>
<dbReference type="PANTHER" id="PTHR24104:SF51">
    <property type="entry name" value="SMP-30_GLUCONOLACTONASE_LRE-LIKE REGION DOMAIN-CONTAINING PROTEIN"/>
    <property type="match status" value="1"/>
</dbReference>
<dbReference type="PANTHER" id="PTHR24104">
    <property type="entry name" value="E3 UBIQUITIN-PROTEIN LIGASE NHLRC1-RELATED"/>
    <property type="match status" value="1"/>
</dbReference>
<evidence type="ECO:0000256" key="3">
    <source>
        <dbReference type="SAM" id="Phobius"/>
    </source>
</evidence>
<evidence type="ECO:0000256" key="1">
    <source>
        <dbReference type="ARBA" id="ARBA00022737"/>
    </source>
</evidence>
<dbReference type="GO" id="GO:0061630">
    <property type="term" value="F:ubiquitin protein ligase activity"/>
    <property type="evidence" value="ECO:0007669"/>
    <property type="project" value="TreeGrafter"/>
</dbReference>
<dbReference type="PROSITE" id="PS51125">
    <property type="entry name" value="NHL"/>
    <property type="match status" value="3"/>
</dbReference>
<keyword evidence="3" id="KW-0472">Membrane</keyword>
<dbReference type="SUPFAM" id="SSF101898">
    <property type="entry name" value="NHL repeat"/>
    <property type="match status" value="1"/>
</dbReference>
<evidence type="ECO:0000256" key="2">
    <source>
        <dbReference type="PROSITE-ProRule" id="PRU00504"/>
    </source>
</evidence>